<dbReference type="AlphaFoldDB" id="I7LGI2"/>
<feature type="transmembrane region" description="Helical" evidence="1">
    <location>
        <begin position="138"/>
        <end position="160"/>
    </location>
</feature>
<keyword evidence="1" id="KW-0472">Membrane</keyword>
<dbReference type="RefSeq" id="WP_008473943.1">
    <property type="nucleotide sequence ID" value="NZ_AYZO01000004.1"/>
</dbReference>
<gene>
    <name evidence="2" type="ORF">BN52_09625</name>
    <name evidence="3" type="ORF">FC38_GL001315</name>
</gene>
<evidence type="ECO:0000313" key="2">
    <source>
        <dbReference type="EMBL" id="CCI87653.1"/>
    </source>
</evidence>
<dbReference type="Proteomes" id="UP000051521">
    <property type="component" value="Unassembled WGS sequence"/>
</dbReference>
<dbReference type="STRING" id="1423751.FC38_GL001315"/>
<keyword evidence="1" id="KW-0812">Transmembrane</keyword>
<reference evidence="3 5" key="2">
    <citation type="journal article" date="2015" name="Genome Announc.">
        <title>Expanding the biotechnology potential of lactobacilli through comparative genomics of 213 strains and associated genera.</title>
        <authorList>
            <person name="Sun Z."/>
            <person name="Harris H.M."/>
            <person name="McCann A."/>
            <person name="Guo C."/>
            <person name="Argimon S."/>
            <person name="Zhang W."/>
            <person name="Yang X."/>
            <person name="Jeffery I.B."/>
            <person name="Cooney J.C."/>
            <person name="Kagawa T.F."/>
            <person name="Liu W."/>
            <person name="Song Y."/>
            <person name="Salvetti E."/>
            <person name="Wrobel A."/>
            <person name="Rasinkangas P."/>
            <person name="Parkhill J."/>
            <person name="Rea M.C."/>
            <person name="O'Sullivan O."/>
            <person name="Ritari J."/>
            <person name="Douillard F.P."/>
            <person name="Paul Ross R."/>
            <person name="Yang R."/>
            <person name="Briner A.E."/>
            <person name="Felis G.E."/>
            <person name="de Vos W.M."/>
            <person name="Barrangou R."/>
            <person name="Klaenhammer T.R."/>
            <person name="Caufield P.W."/>
            <person name="Cui Y."/>
            <person name="Zhang H."/>
            <person name="O'Toole P.W."/>
        </authorList>
    </citation>
    <scope>NUCLEOTIDE SEQUENCE [LARGE SCALE GENOMIC DNA]</scope>
    <source>
        <strain evidence="3 5">DSM 23908</strain>
    </source>
</reference>
<feature type="transmembrane region" description="Helical" evidence="1">
    <location>
        <begin position="66"/>
        <end position="84"/>
    </location>
</feature>
<keyword evidence="5" id="KW-1185">Reference proteome</keyword>
<comment type="caution">
    <text evidence="2">The sequence shown here is derived from an EMBL/GenBank/DDBJ whole genome shotgun (WGS) entry which is preliminary data.</text>
</comment>
<evidence type="ECO:0000313" key="5">
    <source>
        <dbReference type="Proteomes" id="UP000051521"/>
    </source>
</evidence>
<name>I7LGI2_9LACO</name>
<evidence type="ECO:0000313" key="3">
    <source>
        <dbReference type="EMBL" id="KRN14236.1"/>
    </source>
</evidence>
<evidence type="ECO:0000313" key="4">
    <source>
        <dbReference type="Proteomes" id="UP000009326"/>
    </source>
</evidence>
<dbReference type="Proteomes" id="UP000009326">
    <property type="component" value="Unassembled WGS sequence"/>
</dbReference>
<accession>I7LGI2</accession>
<dbReference type="Pfam" id="PF11683">
    <property type="entry name" value="DUF3278"/>
    <property type="match status" value="1"/>
</dbReference>
<sequence>MKKAKLIEKIYKHFWGTEGPIDEYRRQELNRIGSNAYMITFWLQAPIFLAGFLASDQWTLFATTRIFMIGAMIELYIPLIYISIQMRKLHLHDNEVSQEKLHTAKIATWRRAIFSGILFGVLFLAYETIDRGRSIDNYWLEVFVPSILAMVVYMILVGFVKLRRIKVVDDDEE</sequence>
<dbReference type="InterPro" id="IPR021697">
    <property type="entry name" value="DUF3278"/>
</dbReference>
<organism evidence="2 4">
    <name type="scientific">Lactobacillus gigeriorum DSM 23908 = CRBIP 24.85</name>
    <dbReference type="NCBI Taxonomy" id="1423751"/>
    <lineage>
        <taxon>Bacteria</taxon>
        <taxon>Bacillati</taxon>
        <taxon>Bacillota</taxon>
        <taxon>Bacilli</taxon>
        <taxon>Lactobacillales</taxon>
        <taxon>Lactobacillaceae</taxon>
        <taxon>Lactobacillus</taxon>
    </lineage>
</organism>
<feature type="transmembrane region" description="Helical" evidence="1">
    <location>
        <begin position="35"/>
        <end position="54"/>
    </location>
</feature>
<dbReference type="EMBL" id="CAKC01000086">
    <property type="protein sequence ID" value="CCI87653.1"/>
    <property type="molecule type" value="Genomic_DNA"/>
</dbReference>
<dbReference type="OrthoDB" id="2142440at2"/>
<proteinExistence type="predicted"/>
<dbReference type="EMBL" id="AYZO01000004">
    <property type="protein sequence ID" value="KRN14236.1"/>
    <property type="molecule type" value="Genomic_DNA"/>
</dbReference>
<dbReference type="PATRIC" id="fig|1423751.3.peg.1358"/>
<evidence type="ECO:0000256" key="1">
    <source>
        <dbReference type="SAM" id="Phobius"/>
    </source>
</evidence>
<keyword evidence="1" id="KW-1133">Transmembrane helix</keyword>
<reference evidence="2 4" key="1">
    <citation type="submission" date="2012-06" db="EMBL/GenBank/DDBJ databases">
        <title>Draft genome sequence of Lactobacillus gigeriorum CRBIP 24.85T, isolated from chicken crop.</title>
        <authorList>
            <person name="Cousin S."/>
            <person name="Ma L."/>
            <person name="Creno S."/>
            <person name="Clermont D."/>
            <person name="Loux V."/>
            <person name="Bizet C."/>
            <person name="Bouchier C."/>
        </authorList>
    </citation>
    <scope>NUCLEOTIDE SEQUENCE [LARGE SCALE GENOMIC DNA]</scope>
    <source>
        <strain evidence="4">CRBIP 24.85T</strain>
        <strain evidence="2">Type strain: CRBIP 24.85</strain>
    </source>
</reference>
<evidence type="ECO:0008006" key="6">
    <source>
        <dbReference type="Google" id="ProtNLM"/>
    </source>
</evidence>
<protein>
    <recommendedName>
        <fullName evidence="6">DUF3278 domain-containing protein</fullName>
    </recommendedName>
</protein>
<feature type="transmembrane region" description="Helical" evidence="1">
    <location>
        <begin position="108"/>
        <end position="126"/>
    </location>
</feature>